<dbReference type="InterPro" id="IPR036928">
    <property type="entry name" value="AS_sf"/>
</dbReference>
<sequence>MDAQLKELTVARAHDGYRSGKFTTRQVVEYYLERIQELDKADSGSNLNSILAVSDAALAEADALDTHLKTTSEFKGPLHGIPILIKDQANTKGLTTTYGSVVAKDNVPNEDATLVAKLKAAGAIVLAKTTMPDWATSWHSTSSISGVTRNPYDLKRDPGGSSSGTGSAIAADLGLLGIGEDTGGSIRLPSTFCGLVGLRCTPGTISRHGLSPLLVPQDTPGPMCRTVTDVALMLDVLAGFDEHDPYTATAVLSGKPIGGSYAANFPSSVDKIKSARLGVLRGAFGPDSDKDCASVNRVINGALSRLEANGTTLIDIEIPNLKHLLEITFTYPQRSRSDLDAWFAKHPHPPLNKTDTKQIYGSKRYHPALDLFEDIALGAGTPEKDPQFTTRLLAREELQRTIISLMAKHNLDALAFPDCQIPAPLLDDILAQRWPAAKFPTNTLVASQSLMPAISIPAGLTEKGEAGLPVGLELLGLPYREQALLELAHGVEQLVMGRRPPPL</sequence>
<evidence type="ECO:0000313" key="3">
    <source>
        <dbReference type="EMBL" id="KAK5542471.1"/>
    </source>
</evidence>
<dbReference type="PANTHER" id="PTHR42678">
    <property type="entry name" value="AMIDASE"/>
    <property type="match status" value="1"/>
</dbReference>
<dbReference type="EMBL" id="JAXLQG010000003">
    <property type="protein sequence ID" value="KAK5542471.1"/>
    <property type="molecule type" value="Genomic_DNA"/>
</dbReference>
<dbReference type="Pfam" id="PF01425">
    <property type="entry name" value="Amidase"/>
    <property type="match status" value="1"/>
</dbReference>
<dbReference type="PANTHER" id="PTHR42678:SF5">
    <property type="entry name" value="GLUTAMYL-TRNA(GLN) AMIDOTRANSFERASE SUBUNIT A"/>
    <property type="match status" value="1"/>
</dbReference>
<dbReference type="InterPro" id="IPR023631">
    <property type="entry name" value="Amidase_dom"/>
</dbReference>
<comment type="caution">
    <text evidence="3">The sequence shown here is derived from an EMBL/GenBank/DDBJ whole genome shotgun (WGS) entry which is preliminary data.</text>
</comment>
<dbReference type="SUPFAM" id="SSF75304">
    <property type="entry name" value="Amidase signature (AS) enzymes"/>
    <property type="match status" value="1"/>
</dbReference>
<dbReference type="AlphaFoldDB" id="A0AAV9QFN7"/>
<evidence type="ECO:0000256" key="1">
    <source>
        <dbReference type="ARBA" id="ARBA00009199"/>
    </source>
</evidence>
<keyword evidence="4" id="KW-1185">Reference proteome</keyword>
<organism evidence="3 4">
    <name type="scientific">Vermiconidia calcicola</name>
    <dbReference type="NCBI Taxonomy" id="1690605"/>
    <lineage>
        <taxon>Eukaryota</taxon>
        <taxon>Fungi</taxon>
        <taxon>Dikarya</taxon>
        <taxon>Ascomycota</taxon>
        <taxon>Pezizomycotina</taxon>
        <taxon>Dothideomycetes</taxon>
        <taxon>Dothideomycetidae</taxon>
        <taxon>Mycosphaerellales</taxon>
        <taxon>Extremaceae</taxon>
        <taxon>Vermiconidia</taxon>
    </lineage>
</organism>
<dbReference type="Gene3D" id="3.90.1300.10">
    <property type="entry name" value="Amidase signature (AS) domain"/>
    <property type="match status" value="1"/>
</dbReference>
<feature type="domain" description="Amidase" evidence="2">
    <location>
        <begin position="27"/>
        <end position="485"/>
    </location>
</feature>
<reference evidence="3 4" key="1">
    <citation type="submission" date="2023-06" db="EMBL/GenBank/DDBJ databases">
        <title>Black Yeasts Isolated from many extreme environments.</title>
        <authorList>
            <person name="Coleine C."/>
            <person name="Stajich J.E."/>
            <person name="Selbmann L."/>
        </authorList>
    </citation>
    <scope>NUCLEOTIDE SEQUENCE [LARGE SCALE GENOMIC DNA]</scope>
    <source>
        <strain evidence="3 4">CCFEE 5887</strain>
    </source>
</reference>
<protein>
    <recommendedName>
        <fullName evidence="2">Amidase domain-containing protein</fullName>
    </recommendedName>
</protein>
<accession>A0AAV9QFN7</accession>
<dbReference type="PROSITE" id="PS00571">
    <property type="entry name" value="AMIDASES"/>
    <property type="match status" value="1"/>
</dbReference>
<proteinExistence type="inferred from homology"/>
<dbReference type="InterPro" id="IPR020556">
    <property type="entry name" value="Amidase_CS"/>
</dbReference>
<comment type="similarity">
    <text evidence="1">Belongs to the amidase family.</text>
</comment>
<evidence type="ECO:0000313" key="4">
    <source>
        <dbReference type="Proteomes" id="UP001345827"/>
    </source>
</evidence>
<name>A0AAV9QFN7_9PEZI</name>
<gene>
    <name evidence="3" type="ORF">LTR25_002357</name>
</gene>
<dbReference type="Proteomes" id="UP001345827">
    <property type="component" value="Unassembled WGS sequence"/>
</dbReference>
<evidence type="ECO:0000259" key="2">
    <source>
        <dbReference type="Pfam" id="PF01425"/>
    </source>
</evidence>